<protein>
    <submittedName>
        <fullName evidence="3">SRPBCC domain-containing protein</fullName>
    </submittedName>
</protein>
<dbReference type="Pfam" id="PF08327">
    <property type="entry name" value="AHSA1"/>
    <property type="match status" value="1"/>
</dbReference>
<evidence type="ECO:0000256" key="1">
    <source>
        <dbReference type="ARBA" id="ARBA00006817"/>
    </source>
</evidence>
<reference evidence="3" key="1">
    <citation type="submission" date="2022-08" db="EMBL/GenBank/DDBJ databases">
        <authorList>
            <person name="Deng Y."/>
            <person name="Han X.-F."/>
            <person name="Zhang Y.-Q."/>
        </authorList>
    </citation>
    <scope>NUCLEOTIDE SEQUENCE</scope>
    <source>
        <strain evidence="3">CPCC 203407</strain>
    </source>
</reference>
<dbReference type="InterPro" id="IPR013538">
    <property type="entry name" value="ASHA1/2-like_C"/>
</dbReference>
<sequence length="179" mass="19288">MTDATPTLPPTGRRETRGLDTALVFNRDFAATPAEVWAALTEPALLERWIGTLSGDPLAGTVVFRMTAEGEDVPEEPVTITDCAPRERLALQLGVGDGAADPWRLEIDLAAHDAGTGPVGTTLTFAQLLTDPSGVGDIAPGWEYYLDRLAAVLRGADVEAVRFEHYHPGQSEHYRAMFS</sequence>
<dbReference type="Gene3D" id="3.30.530.20">
    <property type="match status" value="1"/>
</dbReference>
<accession>A0AA41XHH0</accession>
<name>A0AA41XHH0_9MICO</name>
<keyword evidence="4" id="KW-1185">Reference proteome</keyword>
<comment type="similarity">
    <text evidence="1">Belongs to the AHA1 family.</text>
</comment>
<proteinExistence type="inferred from homology"/>
<comment type="caution">
    <text evidence="3">The sequence shown here is derived from an EMBL/GenBank/DDBJ whole genome shotgun (WGS) entry which is preliminary data.</text>
</comment>
<dbReference type="InterPro" id="IPR023393">
    <property type="entry name" value="START-like_dom_sf"/>
</dbReference>
<organism evidence="3 4">
    <name type="scientific">Herbiconiux oxytropis</name>
    <dbReference type="NCBI Taxonomy" id="2970915"/>
    <lineage>
        <taxon>Bacteria</taxon>
        <taxon>Bacillati</taxon>
        <taxon>Actinomycetota</taxon>
        <taxon>Actinomycetes</taxon>
        <taxon>Micrococcales</taxon>
        <taxon>Microbacteriaceae</taxon>
        <taxon>Herbiconiux</taxon>
    </lineage>
</organism>
<dbReference type="SUPFAM" id="SSF55961">
    <property type="entry name" value="Bet v1-like"/>
    <property type="match status" value="1"/>
</dbReference>
<dbReference type="Proteomes" id="UP001165587">
    <property type="component" value="Unassembled WGS sequence"/>
</dbReference>
<gene>
    <name evidence="3" type="ORF">N1028_08030</name>
</gene>
<evidence type="ECO:0000313" key="4">
    <source>
        <dbReference type="Proteomes" id="UP001165587"/>
    </source>
</evidence>
<feature type="domain" description="Activator of Hsp90 ATPase homologue 1/2-like C-terminal" evidence="2">
    <location>
        <begin position="31"/>
        <end position="153"/>
    </location>
</feature>
<evidence type="ECO:0000313" key="3">
    <source>
        <dbReference type="EMBL" id="MCS5725845.1"/>
    </source>
</evidence>
<dbReference type="RefSeq" id="WP_259526429.1">
    <property type="nucleotide sequence ID" value="NZ_JANLCK010000003.1"/>
</dbReference>
<dbReference type="EMBL" id="JANLCK010000003">
    <property type="protein sequence ID" value="MCS5725845.1"/>
    <property type="molecule type" value="Genomic_DNA"/>
</dbReference>
<evidence type="ECO:0000259" key="2">
    <source>
        <dbReference type="Pfam" id="PF08327"/>
    </source>
</evidence>
<dbReference type="AlphaFoldDB" id="A0AA41XHH0"/>